<proteinExistence type="predicted"/>
<evidence type="ECO:0000256" key="5">
    <source>
        <dbReference type="SAM" id="Phobius"/>
    </source>
</evidence>
<protein>
    <recommendedName>
        <fullName evidence="8">RTA1-like protein</fullName>
    </recommendedName>
</protein>
<evidence type="ECO:0000256" key="3">
    <source>
        <dbReference type="ARBA" id="ARBA00022989"/>
    </source>
</evidence>
<feature type="transmembrane region" description="Helical" evidence="5">
    <location>
        <begin position="206"/>
        <end position="237"/>
    </location>
</feature>
<feature type="transmembrane region" description="Helical" evidence="5">
    <location>
        <begin position="162"/>
        <end position="185"/>
    </location>
</feature>
<dbReference type="PANTHER" id="PTHR31465:SF1">
    <property type="entry name" value="PROTEIN RTA1-RELATED"/>
    <property type="match status" value="1"/>
</dbReference>
<comment type="caution">
    <text evidence="6">The sequence shown here is derived from an EMBL/GenBank/DDBJ whole genome shotgun (WGS) entry which is preliminary data.</text>
</comment>
<evidence type="ECO:0000313" key="7">
    <source>
        <dbReference type="Proteomes" id="UP000663891"/>
    </source>
</evidence>
<name>A0A815H266_9BILA</name>
<dbReference type="EMBL" id="CAJNON010000652">
    <property type="protein sequence ID" value="CAF1345356.1"/>
    <property type="molecule type" value="Genomic_DNA"/>
</dbReference>
<feature type="transmembrane region" description="Helical" evidence="5">
    <location>
        <begin position="128"/>
        <end position="150"/>
    </location>
</feature>
<evidence type="ECO:0000313" key="6">
    <source>
        <dbReference type="EMBL" id="CAF1345356.1"/>
    </source>
</evidence>
<dbReference type="Pfam" id="PF04479">
    <property type="entry name" value="RTA1"/>
    <property type="match status" value="1"/>
</dbReference>
<feature type="transmembrane region" description="Helical" evidence="5">
    <location>
        <begin position="53"/>
        <end position="70"/>
    </location>
</feature>
<feature type="transmembrane region" description="Helical" evidence="5">
    <location>
        <begin position="27"/>
        <end position="46"/>
    </location>
</feature>
<feature type="transmembrane region" description="Helical" evidence="5">
    <location>
        <begin position="90"/>
        <end position="108"/>
    </location>
</feature>
<evidence type="ECO:0000256" key="1">
    <source>
        <dbReference type="ARBA" id="ARBA00004141"/>
    </source>
</evidence>
<accession>A0A815H266</accession>
<feature type="transmembrane region" description="Helical" evidence="5">
    <location>
        <begin position="289"/>
        <end position="309"/>
    </location>
</feature>
<evidence type="ECO:0008006" key="8">
    <source>
        <dbReference type="Google" id="ProtNLM"/>
    </source>
</evidence>
<feature type="transmembrane region" description="Helical" evidence="5">
    <location>
        <begin position="257"/>
        <end position="277"/>
    </location>
</feature>
<dbReference type="AlphaFoldDB" id="A0A815H266"/>
<keyword evidence="3 5" id="KW-1133">Transmembrane helix</keyword>
<comment type="subcellular location">
    <subcellularLocation>
        <location evidence="1">Membrane</location>
        <topology evidence="1">Multi-pass membrane protein</topology>
    </subcellularLocation>
</comment>
<evidence type="ECO:0000256" key="2">
    <source>
        <dbReference type="ARBA" id="ARBA00022692"/>
    </source>
</evidence>
<evidence type="ECO:0000256" key="4">
    <source>
        <dbReference type="ARBA" id="ARBA00023136"/>
    </source>
</evidence>
<dbReference type="GO" id="GO:0016020">
    <property type="term" value="C:membrane"/>
    <property type="evidence" value="ECO:0007669"/>
    <property type="project" value="UniProtKB-SubCell"/>
</dbReference>
<organism evidence="6 7">
    <name type="scientific">Adineta steineri</name>
    <dbReference type="NCBI Taxonomy" id="433720"/>
    <lineage>
        <taxon>Eukaryota</taxon>
        <taxon>Metazoa</taxon>
        <taxon>Spiralia</taxon>
        <taxon>Gnathifera</taxon>
        <taxon>Rotifera</taxon>
        <taxon>Eurotatoria</taxon>
        <taxon>Bdelloidea</taxon>
        <taxon>Adinetida</taxon>
        <taxon>Adinetidae</taxon>
        <taxon>Adineta</taxon>
    </lineage>
</organism>
<sequence>MNTTTSMLMSSTAINYANTFFRYDPSIAGASIFLAMFSIVTIVHIYQMFRYKTYYYIAIVICGIAEVVGYATRLVSRANPFNKDIYSTQYALIVLAPIFLVASLYVMLGRIIRFVGHRSLIPAKRIALIFITGDVITFLVQIFGAIVLLNKNNPNSVNLGKNILLVGLIIQIGVFFFFTICAIHFHVTVNKSGQHNGGNWRQLIKALYVACVFVLVIGLIIQIGVFFFFTICAIHFHVTVNKSGQHNGGNWRQLIKALYVACVFVLLRSLFRVIEFSESVTGYLQTAEWTFYVFDALLIFLTTIIFTIYHPGKYLAQNSIQPTNDANITNRIETINMPKKPAESAKPKNSIDNIELA</sequence>
<keyword evidence="4 5" id="KW-0472">Membrane</keyword>
<keyword evidence="2 5" id="KW-0812">Transmembrane</keyword>
<gene>
    <name evidence="6" type="ORF">VCS650_LOCUS33460</name>
</gene>
<reference evidence="6" key="1">
    <citation type="submission" date="2021-02" db="EMBL/GenBank/DDBJ databases">
        <authorList>
            <person name="Nowell W R."/>
        </authorList>
    </citation>
    <scope>NUCLEOTIDE SEQUENCE</scope>
</reference>
<dbReference type="OrthoDB" id="3358017at2759"/>
<dbReference type="PANTHER" id="PTHR31465">
    <property type="entry name" value="PROTEIN RTA1-RELATED"/>
    <property type="match status" value="1"/>
</dbReference>
<dbReference type="InterPro" id="IPR007568">
    <property type="entry name" value="RTA1"/>
</dbReference>
<dbReference type="Proteomes" id="UP000663891">
    <property type="component" value="Unassembled WGS sequence"/>
</dbReference>